<keyword evidence="1" id="KW-1133">Transmembrane helix</keyword>
<evidence type="ECO:0000256" key="1">
    <source>
        <dbReference type="SAM" id="Phobius"/>
    </source>
</evidence>
<sequence>MTPACRITRHMPTVLILSAVAAELHALAIVEVLVTTDIGLGLAAIAAFLVAVVHLSRLPRCSSCHGRRPPEGWTDHAVAHGA</sequence>
<evidence type="ECO:0000313" key="3">
    <source>
        <dbReference type="Proteomes" id="UP001139157"/>
    </source>
</evidence>
<keyword evidence="1" id="KW-0812">Transmembrane</keyword>
<gene>
    <name evidence="2" type="ORF">NDR86_13255</name>
</gene>
<dbReference type="EMBL" id="JAMRXG010000005">
    <property type="protein sequence ID" value="MCM6774442.1"/>
    <property type="molecule type" value="Genomic_DNA"/>
</dbReference>
<organism evidence="2 3">
    <name type="scientific">Nocardia pulmonis</name>
    <dbReference type="NCBI Taxonomy" id="2951408"/>
    <lineage>
        <taxon>Bacteria</taxon>
        <taxon>Bacillati</taxon>
        <taxon>Actinomycetota</taxon>
        <taxon>Actinomycetes</taxon>
        <taxon>Mycobacteriales</taxon>
        <taxon>Nocardiaceae</taxon>
        <taxon>Nocardia</taxon>
    </lineage>
</organism>
<keyword evidence="3" id="KW-1185">Reference proteome</keyword>
<proteinExistence type="predicted"/>
<comment type="caution">
    <text evidence="2">The sequence shown here is derived from an EMBL/GenBank/DDBJ whole genome shotgun (WGS) entry which is preliminary data.</text>
</comment>
<protein>
    <submittedName>
        <fullName evidence="2">Uncharacterized protein</fullName>
    </submittedName>
</protein>
<dbReference type="Proteomes" id="UP001139157">
    <property type="component" value="Unassembled WGS sequence"/>
</dbReference>
<reference evidence="2" key="1">
    <citation type="submission" date="2022-06" db="EMBL/GenBank/DDBJ databases">
        <title>Novel species in genus nocardia.</title>
        <authorList>
            <person name="Li F."/>
        </authorList>
    </citation>
    <scope>NUCLEOTIDE SEQUENCE</scope>
    <source>
        <strain evidence="2">CDC141</strain>
    </source>
</reference>
<dbReference type="RefSeq" id="WP_251912009.1">
    <property type="nucleotide sequence ID" value="NZ_JAMRXG010000005.1"/>
</dbReference>
<feature type="transmembrane region" description="Helical" evidence="1">
    <location>
        <begin position="38"/>
        <end position="58"/>
    </location>
</feature>
<name>A0A9X2IW05_9NOCA</name>
<evidence type="ECO:0000313" key="2">
    <source>
        <dbReference type="EMBL" id="MCM6774442.1"/>
    </source>
</evidence>
<dbReference type="AlphaFoldDB" id="A0A9X2IW05"/>
<keyword evidence="1" id="KW-0472">Membrane</keyword>
<accession>A0A9X2IW05</accession>